<dbReference type="SUPFAM" id="SSF49562">
    <property type="entry name" value="C2 domain (Calcium/lipid-binding domain, CaLB)"/>
    <property type="match status" value="1"/>
</dbReference>
<dbReference type="PANTHER" id="PTHR46296:SF7">
    <property type="entry name" value="C2 DOMAIN-CONTAINING PROTEIN"/>
    <property type="match status" value="1"/>
</dbReference>
<protein>
    <recommendedName>
        <fullName evidence="3">C2 domain-containing protein</fullName>
    </recommendedName>
</protein>
<dbReference type="EMBL" id="JAXIOK010000006">
    <property type="protein sequence ID" value="KAK4768091.1"/>
    <property type="molecule type" value="Genomic_DNA"/>
</dbReference>
<dbReference type="InterPro" id="IPR044511">
    <property type="entry name" value="At1g03370/At5g50170-like"/>
</dbReference>
<dbReference type="InterPro" id="IPR035892">
    <property type="entry name" value="C2_domain_sf"/>
</dbReference>
<organism evidence="1 2">
    <name type="scientific">Trapa incisa</name>
    <dbReference type="NCBI Taxonomy" id="236973"/>
    <lineage>
        <taxon>Eukaryota</taxon>
        <taxon>Viridiplantae</taxon>
        <taxon>Streptophyta</taxon>
        <taxon>Embryophyta</taxon>
        <taxon>Tracheophyta</taxon>
        <taxon>Spermatophyta</taxon>
        <taxon>Magnoliopsida</taxon>
        <taxon>eudicotyledons</taxon>
        <taxon>Gunneridae</taxon>
        <taxon>Pentapetalae</taxon>
        <taxon>rosids</taxon>
        <taxon>malvids</taxon>
        <taxon>Myrtales</taxon>
        <taxon>Lythraceae</taxon>
        <taxon>Trapa</taxon>
    </lineage>
</organism>
<comment type="caution">
    <text evidence="1">The sequence shown here is derived from an EMBL/GenBank/DDBJ whole genome shotgun (WGS) entry which is preliminary data.</text>
</comment>
<evidence type="ECO:0000313" key="2">
    <source>
        <dbReference type="Proteomes" id="UP001345219"/>
    </source>
</evidence>
<evidence type="ECO:0000313" key="1">
    <source>
        <dbReference type="EMBL" id="KAK4768091.1"/>
    </source>
</evidence>
<dbReference type="Gene3D" id="2.60.40.150">
    <property type="entry name" value="C2 domain"/>
    <property type="match status" value="1"/>
</dbReference>
<name>A0AAN7QHE6_9MYRT</name>
<dbReference type="AlphaFoldDB" id="A0AAN7QHE6"/>
<accession>A0AAN7QHE6</accession>
<proteinExistence type="predicted"/>
<dbReference type="PANTHER" id="PTHR46296">
    <property type="entry name" value="BNAA05G37250D PROTEIN"/>
    <property type="match status" value="1"/>
</dbReference>
<keyword evidence="2" id="KW-1185">Reference proteome</keyword>
<evidence type="ECO:0008006" key="3">
    <source>
        <dbReference type="Google" id="ProtNLM"/>
    </source>
</evidence>
<sequence length="309" mass="35124">MPGPIQVSLEKNLHILWFHGKSNFITLTMMRGMTEGGVRQGLKEGFEHSAIGVCLMVSHFVKARLKKGGDGWILTIALIGGVNFASLNSNSTGLSDPYVVLACNGRTRTKILEFDPMEEPPSVFDVEVFDFDGPFNQATSLEHAEINFLKHTDTELADMWVFLEGKLIQSSQSKLHLRIFWTKIMGWKQLRNTYQKWKRKSGRRTFMALWSKPPLEQKAQISEDQDDQDELIVLDGEYIISSLVEVFGSGILEYRVMEKSECLNYATTDWETVRLGVFERSVSYKFNHYVSIFGGEVTCTQQKTSNKDG</sequence>
<gene>
    <name evidence="1" type="ORF">SAY87_003232</name>
</gene>
<reference evidence="1 2" key="1">
    <citation type="journal article" date="2023" name="Hortic Res">
        <title>Pangenome of water caltrop reveals structural variations and asymmetric subgenome divergence after allopolyploidization.</title>
        <authorList>
            <person name="Zhang X."/>
            <person name="Chen Y."/>
            <person name="Wang L."/>
            <person name="Yuan Y."/>
            <person name="Fang M."/>
            <person name="Shi L."/>
            <person name="Lu R."/>
            <person name="Comes H.P."/>
            <person name="Ma Y."/>
            <person name="Chen Y."/>
            <person name="Huang G."/>
            <person name="Zhou Y."/>
            <person name="Zheng Z."/>
            <person name="Qiu Y."/>
        </authorList>
    </citation>
    <scope>NUCLEOTIDE SEQUENCE [LARGE SCALE GENOMIC DNA]</scope>
    <source>
        <tissue evidence="1">Roots</tissue>
    </source>
</reference>
<dbReference type="Proteomes" id="UP001345219">
    <property type="component" value="Chromosome 3"/>
</dbReference>